<accession>A0ABU7FVW7</accession>
<dbReference type="EMBL" id="JAYWVC010000341">
    <property type="protein sequence ID" value="MED7828255.1"/>
    <property type="molecule type" value="Genomic_DNA"/>
</dbReference>
<evidence type="ECO:0000313" key="2">
    <source>
        <dbReference type="EMBL" id="MED7828255.1"/>
    </source>
</evidence>
<keyword evidence="1" id="KW-1133">Transmembrane helix</keyword>
<evidence type="ECO:0000313" key="3">
    <source>
        <dbReference type="Proteomes" id="UP001333996"/>
    </source>
</evidence>
<name>A0ABU7FVW7_9ACTN</name>
<comment type="caution">
    <text evidence="2">The sequence shown here is derived from an EMBL/GenBank/DDBJ whole genome shotgun (WGS) entry which is preliminary data.</text>
</comment>
<keyword evidence="3" id="KW-1185">Reference proteome</keyword>
<protein>
    <submittedName>
        <fullName evidence="2">Uncharacterized protein</fullName>
    </submittedName>
</protein>
<dbReference type="Proteomes" id="UP001333996">
    <property type="component" value="Unassembled WGS sequence"/>
</dbReference>
<gene>
    <name evidence="2" type="ORF">VXC91_41925</name>
</gene>
<dbReference type="RefSeq" id="WP_329512606.1">
    <property type="nucleotide sequence ID" value="NZ_BAAAYZ010000092.1"/>
</dbReference>
<keyword evidence="1" id="KW-0812">Transmembrane</keyword>
<organism evidence="2 3">
    <name type="scientific">Streptomyces chiangmaiensis</name>
    <dbReference type="NCBI Taxonomy" id="766497"/>
    <lineage>
        <taxon>Bacteria</taxon>
        <taxon>Bacillati</taxon>
        <taxon>Actinomycetota</taxon>
        <taxon>Actinomycetes</taxon>
        <taxon>Kitasatosporales</taxon>
        <taxon>Streptomycetaceae</taxon>
        <taxon>Streptomyces</taxon>
    </lineage>
</organism>
<feature type="transmembrane region" description="Helical" evidence="1">
    <location>
        <begin position="18"/>
        <end position="39"/>
    </location>
</feature>
<sequence>MKIGTVDVLRVVVRVGNLLAGLVGALIGLAGVFLGAWATGRNEDQRWLREQKLKSAADFITAGLHLYESQLDGSDQRHLTRADRVAWQDKLQTGRSVVHLLCHAETRESADEFARLVWRAEGTTNVTEQADVVEVLRTFNTRLRQEIRSDR</sequence>
<evidence type="ECO:0000256" key="1">
    <source>
        <dbReference type="SAM" id="Phobius"/>
    </source>
</evidence>
<proteinExistence type="predicted"/>
<reference evidence="2" key="1">
    <citation type="submission" date="2024-01" db="EMBL/GenBank/DDBJ databases">
        <title>First draft genome sequence data of TA4-1, the type strain of Gram-positive actinobacterium Streptomyces chiangmaiensis.</title>
        <authorList>
            <person name="Yasawong M."/>
            <person name="Nantapong N."/>
        </authorList>
    </citation>
    <scope>NUCLEOTIDE SEQUENCE</scope>
    <source>
        <strain evidence="2">TA4-1</strain>
    </source>
</reference>
<keyword evidence="1" id="KW-0472">Membrane</keyword>